<feature type="compositionally biased region" description="Pro residues" evidence="1">
    <location>
        <begin position="72"/>
        <end position="83"/>
    </location>
</feature>
<evidence type="ECO:0000256" key="2">
    <source>
        <dbReference type="SAM" id="SignalP"/>
    </source>
</evidence>
<evidence type="ECO:0000256" key="1">
    <source>
        <dbReference type="SAM" id="MobiDB-lite"/>
    </source>
</evidence>
<keyword evidence="2" id="KW-0732">Signal</keyword>
<evidence type="ECO:0000313" key="4">
    <source>
        <dbReference type="Proteomes" id="UP000784294"/>
    </source>
</evidence>
<dbReference type="AlphaFoldDB" id="A0A448XI28"/>
<dbReference type="Proteomes" id="UP000784294">
    <property type="component" value="Unassembled WGS sequence"/>
</dbReference>
<accession>A0A448XI28</accession>
<evidence type="ECO:0000313" key="3">
    <source>
        <dbReference type="EMBL" id="VEL37019.1"/>
    </source>
</evidence>
<gene>
    <name evidence="3" type="ORF">PXEA_LOCUS30459</name>
</gene>
<feature type="compositionally biased region" description="Low complexity" evidence="1">
    <location>
        <begin position="84"/>
        <end position="95"/>
    </location>
</feature>
<sequence>MSSLFHLHHVLFLHFSQLQVFVLLLSSPLATAFINAMLEMEHEIWRNALWVGINTLEKLLFITMASEVLPMPPRQGTVPPPPSTSSESSPLSRVSEPRFNLTRSTQLPSVLHYPIAMDQDRGFSLQPVASTPDVEEPYALIEGRLGNFVLVIPETRSAQDIWQHNVKYAHPLTISSF</sequence>
<feature type="region of interest" description="Disordered" evidence="1">
    <location>
        <begin position="72"/>
        <end position="95"/>
    </location>
</feature>
<organism evidence="3 4">
    <name type="scientific">Protopolystoma xenopodis</name>
    <dbReference type="NCBI Taxonomy" id="117903"/>
    <lineage>
        <taxon>Eukaryota</taxon>
        <taxon>Metazoa</taxon>
        <taxon>Spiralia</taxon>
        <taxon>Lophotrochozoa</taxon>
        <taxon>Platyhelminthes</taxon>
        <taxon>Monogenea</taxon>
        <taxon>Polyopisthocotylea</taxon>
        <taxon>Polystomatidea</taxon>
        <taxon>Polystomatidae</taxon>
        <taxon>Protopolystoma</taxon>
    </lineage>
</organism>
<feature type="signal peptide" evidence="2">
    <location>
        <begin position="1"/>
        <end position="32"/>
    </location>
</feature>
<dbReference type="EMBL" id="CAAALY010253776">
    <property type="protein sequence ID" value="VEL37019.1"/>
    <property type="molecule type" value="Genomic_DNA"/>
</dbReference>
<feature type="chain" id="PRO_5019401363" evidence="2">
    <location>
        <begin position="33"/>
        <end position="177"/>
    </location>
</feature>
<keyword evidence="4" id="KW-1185">Reference proteome</keyword>
<proteinExistence type="predicted"/>
<name>A0A448XI28_9PLAT</name>
<reference evidence="3" key="1">
    <citation type="submission" date="2018-11" db="EMBL/GenBank/DDBJ databases">
        <authorList>
            <consortium name="Pathogen Informatics"/>
        </authorList>
    </citation>
    <scope>NUCLEOTIDE SEQUENCE</scope>
</reference>
<protein>
    <submittedName>
        <fullName evidence="3">Uncharacterized protein</fullName>
    </submittedName>
</protein>
<comment type="caution">
    <text evidence="3">The sequence shown here is derived from an EMBL/GenBank/DDBJ whole genome shotgun (WGS) entry which is preliminary data.</text>
</comment>